<sequence length="246" mass="28484">MKFAGAFQLVTFDATGTLMKFRISPPEQYAIVGSMYGVEVNVKDITSNFKLNWKLLNKEHPNFGKMSGLGWEKWWYELVCRTFRASTTRNSFLEASKLDLIAQHLIKGYSSGSYYELYPHVKEVMENLQKQKIILGVLSNNDERLISVLEHLGLLSYFNFVFTSYNVGYEKPHCEIFQKALQCSKVLPEHALHVGNSPVLDYFAAIKCGWNAALIHQEQKDLEQYNFEIPSHLIFKNFLNLQHFLR</sequence>
<dbReference type="SFLD" id="SFLDG01129">
    <property type="entry name" value="C1.5:_HAD__Beta-PGM__Phosphata"/>
    <property type="match status" value="1"/>
</dbReference>
<dbReference type="EMBL" id="JAZDUA010000101">
    <property type="protein sequence ID" value="KAK7868035.1"/>
    <property type="molecule type" value="Genomic_DNA"/>
</dbReference>
<dbReference type="Gene3D" id="3.40.50.1000">
    <property type="entry name" value="HAD superfamily/HAD-like"/>
    <property type="match status" value="1"/>
</dbReference>
<dbReference type="SUPFAM" id="SSF56784">
    <property type="entry name" value="HAD-like"/>
    <property type="match status" value="1"/>
</dbReference>
<keyword evidence="2" id="KW-1185">Reference proteome</keyword>
<protein>
    <recommendedName>
        <fullName evidence="3">Rhythmically expressed gene 2 protein</fullName>
    </recommendedName>
</protein>
<proteinExistence type="predicted"/>
<dbReference type="InterPro" id="IPR023214">
    <property type="entry name" value="HAD_sf"/>
</dbReference>
<dbReference type="PANTHER" id="PTHR46191">
    <property type="match status" value="1"/>
</dbReference>
<gene>
    <name evidence="1" type="ORF">R5R35_007486</name>
</gene>
<dbReference type="InterPro" id="IPR011949">
    <property type="entry name" value="HAD-SF_hydro_IA_REG-2-like"/>
</dbReference>
<dbReference type="SFLD" id="SFLDS00003">
    <property type="entry name" value="Haloacid_Dehalogenase"/>
    <property type="match status" value="1"/>
</dbReference>
<dbReference type="InterPro" id="IPR006439">
    <property type="entry name" value="HAD-SF_hydro_IA"/>
</dbReference>
<dbReference type="InterPro" id="IPR051828">
    <property type="entry name" value="HAD-like_hydrolase_domain"/>
</dbReference>
<dbReference type="Proteomes" id="UP001378592">
    <property type="component" value="Unassembled WGS sequence"/>
</dbReference>
<evidence type="ECO:0000313" key="2">
    <source>
        <dbReference type="Proteomes" id="UP001378592"/>
    </source>
</evidence>
<dbReference type="PRINTS" id="PR00413">
    <property type="entry name" value="HADHALOGNASE"/>
</dbReference>
<dbReference type="PANTHER" id="PTHR46191:SF2">
    <property type="entry name" value="HALOACID DEHALOGENASE-LIKE HYDROLASE DOMAIN-CONTAINING PROTEIN 3"/>
    <property type="match status" value="1"/>
</dbReference>
<dbReference type="GO" id="GO:0005634">
    <property type="term" value="C:nucleus"/>
    <property type="evidence" value="ECO:0007669"/>
    <property type="project" value="TreeGrafter"/>
</dbReference>
<dbReference type="AlphaFoldDB" id="A0AAN9ZAJ5"/>
<accession>A0AAN9ZAJ5</accession>
<dbReference type="InterPro" id="IPR044924">
    <property type="entry name" value="HAD-SF_hydro_IA_REG-2-like_cap"/>
</dbReference>
<dbReference type="CDD" id="cd16415">
    <property type="entry name" value="HAD_dREG-2_like"/>
    <property type="match status" value="1"/>
</dbReference>
<organism evidence="1 2">
    <name type="scientific">Gryllus longicercus</name>
    <dbReference type="NCBI Taxonomy" id="2509291"/>
    <lineage>
        <taxon>Eukaryota</taxon>
        <taxon>Metazoa</taxon>
        <taxon>Ecdysozoa</taxon>
        <taxon>Arthropoda</taxon>
        <taxon>Hexapoda</taxon>
        <taxon>Insecta</taxon>
        <taxon>Pterygota</taxon>
        <taxon>Neoptera</taxon>
        <taxon>Polyneoptera</taxon>
        <taxon>Orthoptera</taxon>
        <taxon>Ensifera</taxon>
        <taxon>Gryllidea</taxon>
        <taxon>Grylloidea</taxon>
        <taxon>Gryllidae</taxon>
        <taxon>Gryllinae</taxon>
        <taxon>Gryllus</taxon>
    </lineage>
</organism>
<dbReference type="NCBIfam" id="TIGR01549">
    <property type="entry name" value="HAD-SF-IA-v1"/>
    <property type="match status" value="1"/>
</dbReference>
<dbReference type="NCBIfam" id="TIGR02252">
    <property type="entry name" value="DREG-2"/>
    <property type="match status" value="1"/>
</dbReference>
<dbReference type="Pfam" id="PF00702">
    <property type="entry name" value="Hydrolase"/>
    <property type="match status" value="1"/>
</dbReference>
<reference evidence="1 2" key="1">
    <citation type="submission" date="2024-03" db="EMBL/GenBank/DDBJ databases">
        <title>The genome assembly and annotation of the cricket Gryllus longicercus Weissman &amp; Gray.</title>
        <authorList>
            <person name="Szrajer S."/>
            <person name="Gray D."/>
            <person name="Ylla G."/>
        </authorList>
    </citation>
    <scope>NUCLEOTIDE SEQUENCE [LARGE SCALE GENOMIC DNA]</scope>
    <source>
        <strain evidence="1">DAG 2021-001</strain>
        <tissue evidence="1">Whole body minus gut</tissue>
    </source>
</reference>
<evidence type="ECO:0000313" key="1">
    <source>
        <dbReference type="EMBL" id="KAK7868035.1"/>
    </source>
</evidence>
<comment type="caution">
    <text evidence="1">The sequence shown here is derived from an EMBL/GenBank/DDBJ whole genome shotgun (WGS) entry which is preliminary data.</text>
</comment>
<dbReference type="Gene3D" id="1.10.150.720">
    <property type="entry name" value="Haloacid dehalogenase-like hydrolase"/>
    <property type="match status" value="1"/>
</dbReference>
<evidence type="ECO:0008006" key="3">
    <source>
        <dbReference type="Google" id="ProtNLM"/>
    </source>
</evidence>
<name>A0AAN9ZAJ5_9ORTH</name>
<dbReference type="InterPro" id="IPR036412">
    <property type="entry name" value="HAD-like_sf"/>
</dbReference>